<comment type="caution">
    <text evidence="1">The sequence shown here is derived from an EMBL/GenBank/DDBJ whole genome shotgun (WGS) entry which is preliminary data.</text>
</comment>
<dbReference type="Proteomes" id="UP001433508">
    <property type="component" value="Unassembled WGS sequence"/>
</dbReference>
<accession>A0ACC3SSJ3</accession>
<keyword evidence="2" id="KW-1185">Reference proteome</keyword>
<name>A0ACC3SSJ3_LIPKO</name>
<proteinExistence type="predicted"/>
<dbReference type="EMBL" id="MU971461">
    <property type="protein sequence ID" value="KAK9234604.1"/>
    <property type="molecule type" value="Genomic_DNA"/>
</dbReference>
<sequence length="429" mass="48024">MITKSLSAVERGNPPPRRKSCLQCIKSKRRCDLGIPTCTRCRQRLIECSYPSRSDRNATIIPFQDQRACKGGPVLSEPAVENLPQLQGRGSSVYSTQSIFAVNCDSLPCVLQGPENGLGYVTPPTFAVRDTSLDIVQQTPDVLVPSRRRAFEFTFAAISSRLQYSIEQILATPRKMVLENQTAWCHPRLYIDVMPRSMQDALACCALYLAKNHINAPIIFSTIEAKVSDLLVAPEPTTAIELLARTQALILYQIIRVFDGDIVALAAAAATSSALEAATLALMPYVEFYNTSIMEEGGMLELCPLTTTKEFWLSWVFQESARRTLLFSFFFLQMHRLLIENKPVRCDGCKLYVCPSWTVSAHLWKAQSVLDFAIAWRDKKHFVVTKKNFSEVLREANSDDLETFGKIMLTAAIGIDEAKEWLYSRGGTL</sequence>
<evidence type="ECO:0000313" key="2">
    <source>
        <dbReference type="Proteomes" id="UP001433508"/>
    </source>
</evidence>
<evidence type="ECO:0000313" key="1">
    <source>
        <dbReference type="EMBL" id="KAK9234604.1"/>
    </source>
</evidence>
<gene>
    <name evidence="1" type="ORF">V1525DRAFT_435460</name>
</gene>
<protein>
    <submittedName>
        <fullName evidence="1">Uncharacterized protein</fullName>
    </submittedName>
</protein>
<organism evidence="1 2">
    <name type="scientific">Lipomyces kononenkoae</name>
    <name type="common">Yeast</name>
    <dbReference type="NCBI Taxonomy" id="34357"/>
    <lineage>
        <taxon>Eukaryota</taxon>
        <taxon>Fungi</taxon>
        <taxon>Dikarya</taxon>
        <taxon>Ascomycota</taxon>
        <taxon>Saccharomycotina</taxon>
        <taxon>Lipomycetes</taxon>
        <taxon>Lipomycetales</taxon>
        <taxon>Lipomycetaceae</taxon>
        <taxon>Lipomyces</taxon>
    </lineage>
</organism>
<reference evidence="2" key="1">
    <citation type="journal article" date="2024" name="Front. Bioeng. Biotechnol.">
        <title>Genome-scale model development and genomic sequencing of the oleaginous clade Lipomyces.</title>
        <authorList>
            <person name="Czajka J.J."/>
            <person name="Han Y."/>
            <person name="Kim J."/>
            <person name="Mondo S.J."/>
            <person name="Hofstad B.A."/>
            <person name="Robles A."/>
            <person name="Haridas S."/>
            <person name="Riley R."/>
            <person name="LaButti K."/>
            <person name="Pangilinan J."/>
            <person name="Andreopoulos W."/>
            <person name="Lipzen A."/>
            <person name="Yan J."/>
            <person name="Wang M."/>
            <person name="Ng V."/>
            <person name="Grigoriev I.V."/>
            <person name="Spatafora J.W."/>
            <person name="Magnuson J.K."/>
            <person name="Baker S.E."/>
            <person name="Pomraning K.R."/>
        </authorList>
    </citation>
    <scope>NUCLEOTIDE SEQUENCE [LARGE SCALE GENOMIC DNA]</scope>
    <source>
        <strain evidence="2">CBS 7786</strain>
    </source>
</reference>